<organism evidence="2 3">
    <name type="scientific">Phialemonium thermophilum</name>
    <dbReference type="NCBI Taxonomy" id="223376"/>
    <lineage>
        <taxon>Eukaryota</taxon>
        <taxon>Fungi</taxon>
        <taxon>Dikarya</taxon>
        <taxon>Ascomycota</taxon>
        <taxon>Pezizomycotina</taxon>
        <taxon>Sordariomycetes</taxon>
        <taxon>Sordariomycetidae</taxon>
        <taxon>Cephalothecales</taxon>
        <taxon>Cephalothecaceae</taxon>
        <taxon>Phialemonium</taxon>
    </lineage>
</organism>
<proteinExistence type="predicted"/>
<accession>A0ABR3Y4N2</accession>
<protein>
    <submittedName>
        <fullName evidence="2">Uncharacterized protein</fullName>
    </submittedName>
</protein>
<dbReference type="EMBL" id="JAZHXJ010000014">
    <property type="protein sequence ID" value="KAL1882679.1"/>
    <property type="molecule type" value="Genomic_DNA"/>
</dbReference>
<dbReference type="Proteomes" id="UP001586593">
    <property type="component" value="Unassembled WGS sequence"/>
</dbReference>
<gene>
    <name evidence="2" type="ORF">VTK73DRAFT_1591</name>
</gene>
<name>A0ABR3Y4N2_9PEZI</name>
<feature type="region of interest" description="Disordered" evidence="1">
    <location>
        <begin position="1"/>
        <end position="20"/>
    </location>
</feature>
<sequence>MGSASGKSDPRYNEQNARIEKHRNRGSSIGGVYERRRMNRKWSHSVMKVECVGETGGIGETSLDVHAALVWVMDMACLALQMYPTLVSLSYRRNLVGGVILLVSPYMVVVSHYRGGVDAEVSETLLHSETLRGGRGMSFPCDMLANDGVSFSGDQVLAKKQSTTIHPSTSKEQEGLGARETHHIARDTHISVLYNYLR</sequence>
<evidence type="ECO:0000313" key="3">
    <source>
        <dbReference type="Proteomes" id="UP001586593"/>
    </source>
</evidence>
<evidence type="ECO:0000313" key="2">
    <source>
        <dbReference type="EMBL" id="KAL1882679.1"/>
    </source>
</evidence>
<evidence type="ECO:0000256" key="1">
    <source>
        <dbReference type="SAM" id="MobiDB-lite"/>
    </source>
</evidence>
<keyword evidence="3" id="KW-1185">Reference proteome</keyword>
<comment type="caution">
    <text evidence="2">The sequence shown here is derived from an EMBL/GenBank/DDBJ whole genome shotgun (WGS) entry which is preliminary data.</text>
</comment>
<reference evidence="2 3" key="1">
    <citation type="journal article" date="2024" name="Commun. Biol.">
        <title>Comparative genomic analysis of thermophilic fungi reveals convergent evolutionary adaptations and gene losses.</title>
        <authorList>
            <person name="Steindorff A.S."/>
            <person name="Aguilar-Pontes M.V."/>
            <person name="Robinson A.J."/>
            <person name="Andreopoulos B."/>
            <person name="LaButti K."/>
            <person name="Kuo A."/>
            <person name="Mondo S."/>
            <person name="Riley R."/>
            <person name="Otillar R."/>
            <person name="Haridas S."/>
            <person name="Lipzen A."/>
            <person name="Grimwood J."/>
            <person name="Schmutz J."/>
            <person name="Clum A."/>
            <person name="Reid I.D."/>
            <person name="Moisan M.C."/>
            <person name="Butler G."/>
            <person name="Nguyen T.T.M."/>
            <person name="Dewar K."/>
            <person name="Conant G."/>
            <person name="Drula E."/>
            <person name="Henrissat B."/>
            <person name="Hansel C."/>
            <person name="Singer S."/>
            <person name="Hutchinson M.I."/>
            <person name="de Vries R.P."/>
            <person name="Natvig D.O."/>
            <person name="Powell A.J."/>
            <person name="Tsang A."/>
            <person name="Grigoriev I.V."/>
        </authorList>
    </citation>
    <scope>NUCLEOTIDE SEQUENCE [LARGE SCALE GENOMIC DNA]</scope>
    <source>
        <strain evidence="2 3">ATCC 24622</strain>
    </source>
</reference>